<accession>A0A8T1X2L2</accession>
<feature type="compositionally biased region" description="Basic and acidic residues" evidence="1">
    <location>
        <begin position="55"/>
        <end position="69"/>
    </location>
</feature>
<feature type="compositionally biased region" description="Basic and acidic residues" evidence="1">
    <location>
        <begin position="417"/>
        <end position="431"/>
    </location>
</feature>
<evidence type="ECO:0000313" key="3">
    <source>
        <dbReference type="Proteomes" id="UP000693981"/>
    </source>
</evidence>
<organism evidence="2 3">
    <name type="scientific">Phytophthora boehmeriae</name>
    <dbReference type="NCBI Taxonomy" id="109152"/>
    <lineage>
        <taxon>Eukaryota</taxon>
        <taxon>Sar</taxon>
        <taxon>Stramenopiles</taxon>
        <taxon>Oomycota</taxon>
        <taxon>Peronosporomycetes</taxon>
        <taxon>Peronosporales</taxon>
        <taxon>Peronosporaceae</taxon>
        <taxon>Phytophthora</taxon>
    </lineage>
</organism>
<feature type="region of interest" description="Disordered" evidence="1">
    <location>
        <begin position="1"/>
        <end position="93"/>
    </location>
</feature>
<keyword evidence="3" id="KW-1185">Reference proteome</keyword>
<sequence length="666" mass="73420">MADSDDDRAYALDTPDVRQRDTIARPLQREILGEEAADDSKNATPDELTTPSKKKVNEEKASQKDKTLLAEEDEGMSTPPSGHRRRTLSPSKAEALLADLNTLDAAVSRQDTVSPEALKAVLQAAATEAEDASSKEMEVSPAQSKRSQWKSQEEADTNSSVDDAPQKEWREFTTLGLDTSDSFTDSMFAPNLLEKDAVRRATLDPTEAASVVAALQLEARSLTSSSEQTQVTTIAITTGIDTEQTAQAKQVEVNDKEASDQRKSSPAPKKAPPVAKKTPSAAKKNSPEPKKASPTRSSTRRATVDPSDVLFMLNDSLLEQESRRQTIDESGLLELNRGGADTVCEAIVRWTVKLSPFKDASRRLHSQDNTLDPIVEENEGGASSHQSLMSLEFSDESDTEANRESLAVNLSSKFERVSTDGDHYQESEQSRNSKSLSVSEVPPVRLIVMQELLSTIDINGEVALEEAYDFSFEAETDRTVHHLLNDVKVACAYETCSEVIERHSQDISTWSSGLSEELASLLQVKVSSLFSPENLDDVGHQVVRELYGIETIVARSGWCQFRADMEKQLTSSLSSSANSLANDVKALKISVSADNLKRQNDLVEMQEMIAREEQIGVLLDAIEEQQGAQDEYVSAELLSKKIDEVARQSPKYFTRVCRRLHESFMR</sequence>
<feature type="region of interest" description="Disordered" evidence="1">
    <location>
        <begin position="245"/>
        <end position="306"/>
    </location>
</feature>
<evidence type="ECO:0000313" key="2">
    <source>
        <dbReference type="EMBL" id="KAG7400492.1"/>
    </source>
</evidence>
<comment type="caution">
    <text evidence="2">The sequence shown here is derived from an EMBL/GenBank/DDBJ whole genome shotgun (WGS) entry which is preliminary data.</text>
</comment>
<dbReference type="Proteomes" id="UP000693981">
    <property type="component" value="Unassembled WGS sequence"/>
</dbReference>
<evidence type="ECO:0000256" key="1">
    <source>
        <dbReference type="SAM" id="MobiDB-lite"/>
    </source>
</evidence>
<feature type="compositionally biased region" description="Basic and acidic residues" evidence="1">
    <location>
        <begin position="252"/>
        <end position="263"/>
    </location>
</feature>
<gene>
    <name evidence="2" type="ORF">PHYBOEH_005520</name>
</gene>
<dbReference type="OrthoDB" id="70656at2759"/>
<feature type="compositionally biased region" description="Polar residues" evidence="1">
    <location>
        <begin position="141"/>
        <end position="150"/>
    </location>
</feature>
<proteinExistence type="predicted"/>
<dbReference type="AlphaFoldDB" id="A0A8T1X2L2"/>
<feature type="compositionally biased region" description="Low complexity" evidence="1">
    <location>
        <begin position="264"/>
        <end position="284"/>
    </location>
</feature>
<protein>
    <submittedName>
        <fullName evidence="2">Uncharacterized protein</fullName>
    </submittedName>
</protein>
<feature type="region of interest" description="Disordered" evidence="1">
    <location>
        <begin position="124"/>
        <end position="170"/>
    </location>
</feature>
<name>A0A8T1X2L2_9STRA</name>
<reference evidence="2" key="1">
    <citation type="submission" date="2021-02" db="EMBL/GenBank/DDBJ databases">
        <authorList>
            <person name="Palmer J.M."/>
        </authorList>
    </citation>
    <scope>NUCLEOTIDE SEQUENCE</scope>
    <source>
        <strain evidence="2">SCRP23</strain>
    </source>
</reference>
<dbReference type="EMBL" id="JAGDFL010000029">
    <property type="protein sequence ID" value="KAG7400492.1"/>
    <property type="molecule type" value="Genomic_DNA"/>
</dbReference>
<feature type="region of interest" description="Disordered" evidence="1">
    <location>
        <begin position="417"/>
        <end position="436"/>
    </location>
</feature>
<feature type="compositionally biased region" description="Basic and acidic residues" evidence="1">
    <location>
        <begin position="7"/>
        <end position="32"/>
    </location>
</feature>